<feature type="compositionally biased region" description="Basic and acidic residues" evidence="1">
    <location>
        <begin position="214"/>
        <end position="231"/>
    </location>
</feature>
<organism evidence="2 3">
    <name type="scientific">Portunus trituberculatus</name>
    <name type="common">Swimming crab</name>
    <name type="synonym">Neptunus trituberculatus</name>
    <dbReference type="NCBI Taxonomy" id="210409"/>
    <lineage>
        <taxon>Eukaryota</taxon>
        <taxon>Metazoa</taxon>
        <taxon>Ecdysozoa</taxon>
        <taxon>Arthropoda</taxon>
        <taxon>Crustacea</taxon>
        <taxon>Multicrustacea</taxon>
        <taxon>Malacostraca</taxon>
        <taxon>Eumalacostraca</taxon>
        <taxon>Eucarida</taxon>
        <taxon>Decapoda</taxon>
        <taxon>Pleocyemata</taxon>
        <taxon>Brachyura</taxon>
        <taxon>Eubrachyura</taxon>
        <taxon>Portunoidea</taxon>
        <taxon>Portunidae</taxon>
        <taxon>Portuninae</taxon>
        <taxon>Portunus</taxon>
    </lineage>
</organism>
<gene>
    <name evidence="2" type="ORF">E2C01_014405</name>
</gene>
<dbReference type="AlphaFoldDB" id="A0A5B7DJ32"/>
<evidence type="ECO:0000256" key="1">
    <source>
        <dbReference type="SAM" id="MobiDB-lite"/>
    </source>
</evidence>
<dbReference type="EMBL" id="VSRR010000973">
    <property type="protein sequence ID" value="MPC21420.1"/>
    <property type="molecule type" value="Genomic_DNA"/>
</dbReference>
<name>A0A5B7DJ32_PORTR</name>
<feature type="region of interest" description="Disordered" evidence="1">
    <location>
        <begin position="207"/>
        <end position="237"/>
    </location>
</feature>
<dbReference type="Proteomes" id="UP000324222">
    <property type="component" value="Unassembled WGS sequence"/>
</dbReference>
<keyword evidence="3" id="KW-1185">Reference proteome</keyword>
<sequence length="237" mass="26313">MYYKSREINTGPSLTHDGEVHGAGCGGRGGHLAVVLAGVPRQCVLDAQHPVPLGGLWHRLEPVVASVGLRAHRQYVQVPVPDPRHLQPGETPISPVVHEVVTANWEDVARVASLLQTNQWAGFCSYVICLAAISRLANVRRRLPAAFSASSALPERKEKNISPFSSRSIAEGEVHLGPCAMTNFASWTERDVAYDDIVEREYFQTGKDSKKRNTKIDKQKDETVEERERKTRQQKKS</sequence>
<proteinExistence type="predicted"/>
<evidence type="ECO:0000313" key="2">
    <source>
        <dbReference type="EMBL" id="MPC21420.1"/>
    </source>
</evidence>
<protein>
    <submittedName>
        <fullName evidence="2">Uncharacterized protein</fullName>
    </submittedName>
</protein>
<comment type="caution">
    <text evidence="2">The sequence shown here is derived from an EMBL/GenBank/DDBJ whole genome shotgun (WGS) entry which is preliminary data.</text>
</comment>
<accession>A0A5B7DJ32</accession>
<reference evidence="2 3" key="1">
    <citation type="submission" date="2019-05" db="EMBL/GenBank/DDBJ databases">
        <title>Another draft genome of Portunus trituberculatus and its Hox gene families provides insights of decapod evolution.</title>
        <authorList>
            <person name="Jeong J.-H."/>
            <person name="Song I."/>
            <person name="Kim S."/>
            <person name="Choi T."/>
            <person name="Kim D."/>
            <person name="Ryu S."/>
            <person name="Kim W."/>
        </authorList>
    </citation>
    <scope>NUCLEOTIDE SEQUENCE [LARGE SCALE GENOMIC DNA]</scope>
    <source>
        <tissue evidence="2">Muscle</tissue>
    </source>
</reference>
<evidence type="ECO:0000313" key="3">
    <source>
        <dbReference type="Proteomes" id="UP000324222"/>
    </source>
</evidence>